<accession>A0A222MWL0</accession>
<keyword evidence="3" id="KW-1185">Reference proteome</keyword>
<reference evidence="2 3" key="1">
    <citation type="submission" date="2017-07" db="EMBL/GenBank/DDBJ databases">
        <title>Analysis of two Campylobacter avium genomes and identification of a novel hippuricase gene.</title>
        <authorList>
            <person name="Miller W.G."/>
            <person name="Chapman M.H."/>
            <person name="Yee E."/>
            <person name="Revez J."/>
            <person name="Bono J.L."/>
            <person name="Rossi M."/>
        </authorList>
    </citation>
    <scope>NUCLEOTIDE SEQUENCE [LARGE SCALE GENOMIC DNA]</scope>
    <source>
        <strain evidence="2 3">LMG 24591</strain>
    </source>
</reference>
<name>A0A222MWL0_9BACT</name>
<protein>
    <submittedName>
        <fullName evidence="2">Putative outer membrane protein</fullName>
    </submittedName>
</protein>
<proteinExistence type="predicted"/>
<dbReference type="RefSeq" id="WP_094325109.1">
    <property type="nucleotide sequence ID" value="NZ_CP022347.1"/>
</dbReference>
<dbReference type="Proteomes" id="UP000201169">
    <property type="component" value="Chromosome"/>
</dbReference>
<sequence length="275" mass="29481">MKNIKKVLGSLACVACLSTAAVAEDDGLYLAVELGGGEAKFKQDIDTTTSVVGVLPIPAQNRVGDITANNSMPNLMLKFGDKSFFNENFGYRKYVYFGYGYSSMKNVSYNGGLSIMQGVSNGSIFTTTNNTYYNNVLEYGIGADVLYNFMNKGSDSFGVYAGVAIGGETWIANGKRYKPQQGPGESYANFQTILNVGLRGTIAKNHGIEIGARFYMLESQIFEGHGTSSLMQAAGDAIAGAIGGGVPITTTTVINNTTTKMKRPVVAYLSYVYNF</sequence>
<feature type="signal peptide" evidence="1">
    <location>
        <begin position="1"/>
        <end position="23"/>
    </location>
</feature>
<gene>
    <name evidence="2" type="ORF">CAV_0676</name>
</gene>
<feature type="chain" id="PRO_5012917214" evidence="1">
    <location>
        <begin position="24"/>
        <end position="275"/>
    </location>
</feature>
<keyword evidence="1" id="KW-0732">Signal</keyword>
<dbReference type="AlphaFoldDB" id="A0A222MWL0"/>
<dbReference type="KEGG" id="cavi:CAV_0676"/>
<dbReference type="PRINTS" id="PR01776">
    <property type="entry name" value="HPOMPFAMILY"/>
</dbReference>
<dbReference type="Pfam" id="PF01856">
    <property type="entry name" value="HP_OMP"/>
    <property type="match status" value="1"/>
</dbReference>
<evidence type="ECO:0000313" key="2">
    <source>
        <dbReference type="EMBL" id="ASQ30343.1"/>
    </source>
</evidence>
<evidence type="ECO:0000313" key="3">
    <source>
        <dbReference type="Proteomes" id="UP000201169"/>
    </source>
</evidence>
<dbReference type="InterPro" id="IPR002718">
    <property type="entry name" value="OMP_Helicobacter"/>
</dbReference>
<dbReference type="OrthoDB" id="5319509at2"/>
<evidence type="ECO:0000256" key="1">
    <source>
        <dbReference type="SAM" id="SignalP"/>
    </source>
</evidence>
<dbReference type="EMBL" id="CP022347">
    <property type="protein sequence ID" value="ASQ30343.1"/>
    <property type="molecule type" value="Genomic_DNA"/>
</dbReference>
<organism evidence="2 3">
    <name type="scientific">Campylobacter avium LMG 24591</name>
    <dbReference type="NCBI Taxonomy" id="522484"/>
    <lineage>
        <taxon>Bacteria</taxon>
        <taxon>Pseudomonadati</taxon>
        <taxon>Campylobacterota</taxon>
        <taxon>Epsilonproteobacteria</taxon>
        <taxon>Campylobacterales</taxon>
        <taxon>Campylobacteraceae</taxon>
        <taxon>Campylobacter</taxon>
    </lineage>
</organism>